<proteinExistence type="predicted"/>
<name>A0A2T7NRU2_POMCA</name>
<dbReference type="Gene3D" id="3.90.79.10">
    <property type="entry name" value="Nucleoside Triphosphate Pyrophosphohydrolase"/>
    <property type="match status" value="1"/>
</dbReference>
<dbReference type="PROSITE" id="PS51462">
    <property type="entry name" value="NUDIX"/>
    <property type="match status" value="1"/>
</dbReference>
<dbReference type="GO" id="GO:1901909">
    <property type="term" value="P:diadenosine hexaphosphate catabolic process"/>
    <property type="evidence" value="ECO:0007669"/>
    <property type="project" value="TreeGrafter"/>
</dbReference>
<evidence type="ECO:0000256" key="1">
    <source>
        <dbReference type="ARBA" id="ARBA00022723"/>
    </source>
</evidence>
<dbReference type="OrthoDB" id="2011998at2759"/>
<organism evidence="4 5">
    <name type="scientific">Pomacea canaliculata</name>
    <name type="common">Golden apple snail</name>
    <dbReference type="NCBI Taxonomy" id="400727"/>
    <lineage>
        <taxon>Eukaryota</taxon>
        <taxon>Metazoa</taxon>
        <taxon>Spiralia</taxon>
        <taxon>Lophotrochozoa</taxon>
        <taxon>Mollusca</taxon>
        <taxon>Gastropoda</taxon>
        <taxon>Caenogastropoda</taxon>
        <taxon>Architaenioglossa</taxon>
        <taxon>Ampullarioidea</taxon>
        <taxon>Ampullariidae</taxon>
        <taxon>Pomacea</taxon>
    </lineage>
</organism>
<dbReference type="GO" id="GO:0046872">
    <property type="term" value="F:metal ion binding"/>
    <property type="evidence" value="ECO:0007669"/>
    <property type="project" value="UniProtKB-KW"/>
</dbReference>
<dbReference type="GO" id="GO:0005634">
    <property type="term" value="C:nucleus"/>
    <property type="evidence" value="ECO:0007669"/>
    <property type="project" value="TreeGrafter"/>
</dbReference>
<evidence type="ECO:0000313" key="4">
    <source>
        <dbReference type="EMBL" id="PVD23876.1"/>
    </source>
</evidence>
<dbReference type="PANTHER" id="PTHR12629">
    <property type="entry name" value="DIPHOSPHOINOSITOL POLYPHOSPHATE PHOSPHOHYDROLASE"/>
    <property type="match status" value="1"/>
</dbReference>
<dbReference type="GO" id="GO:0008486">
    <property type="term" value="F:diphosphoinositol-polyphosphate diphosphatase activity"/>
    <property type="evidence" value="ECO:0007669"/>
    <property type="project" value="TreeGrafter"/>
</dbReference>
<keyword evidence="2" id="KW-0378">Hydrolase</keyword>
<dbReference type="PANTHER" id="PTHR12629:SF0">
    <property type="entry name" value="DIPHOSPHOINOSITOL-POLYPHOSPHATE DIPHOSPHATASE"/>
    <property type="match status" value="1"/>
</dbReference>
<protein>
    <recommendedName>
        <fullName evidence="3">Nudix hydrolase domain-containing protein</fullName>
    </recommendedName>
</protein>
<reference evidence="4 5" key="1">
    <citation type="submission" date="2018-04" db="EMBL/GenBank/DDBJ databases">
        <title>The genome of golden apple snail Pomacea canaliculata provides insight into stress tolerance and invasive adaptation.</title>
        <authorList>
            <person name="Liu C."/>
            <person name="Liu B."/>
            <person name="Ren Y."/>
            <person name="Zhang Y."/>
            <person name="Wang H."/>
            <person name="Li S."/>
            <person name="Jiang F."/>
            <person name="Yin L."/>
            <person name="Zhang G."/>
            <person name="Qian W."/>
            <person name="Fan W."/>
        </authorList>
    </citation>
    <scope>NUCLEOTIDE SEQUENCE [LARGE SCALE GENOMIC DNA]</scope>
    <source>
        <strain evidence="4">SZHN2017</strain>
        <tissue evidence="4">Muscle</tissue>
    </source>
</reference>
<dbReference type="EMBL" id="PZQS01000010">
    <property type="protein sequence ID" value="PVD23876.1"/>
    <property type="molecule type" value="Genomic_DNA"/>
</dbReference>
<dbReference type="SUPFAM" id="SSF55811">
    <property type="entry name" value="Nudix"/>
    <property type="match status" value="1"/>
</dbReference>
<dbReference type="AlphaFoldDB" id="A0A2T7NRU2"/>
<dbReference type="GO" id="GO:1901911">
    <property type="term" value="P:adenosine 5'-(hexahydrogen pentaphosphate) catabolic process"/>
    <property type="evidence" value="ECO:0007669"/>
    <property type="project" value="TreeGrafter"/>
</dbReference>
<keyword evidence="1" id="KW-0479">Metal-binding</keyword>
<sequence length="240" mass="26687">MPVTDLKVIPFYRLRLLLRVACKFCTCKENPQCSNDMVKEKPDSVRTYDEDGFKRRAACLCFKDEREEEILLVTSHRNPDRWVVPGGGIEPEEEPRIAAMREAMEEAGVRGQISRHHGVFELTAAASDEDGSATRGEAGWCGGRWVKARTGERRSPLDDGSRTAVRLVRERPAWLTATAGSLYPECRGTTTVDRGATVAAQKDDCLYTQTIIPCPSPLPNTSEHLSVVHTVLQEDISNTV</sequence>
<dbReference type="InterPro" id="IPR015797">
    <property type="entry name" value="NUDIX_hydrolase-like_dom_sf"/>
</dbReference>
<evidence type="ECO:0000313" key="5">
    <source>
        <dbReference type="Proteomes" id="UP000245119"/>
    </source>
</evidence>
<evidence type="ECO:0000256" key="2">
    <source>
        <dbReference type="ARBA" id="ARBA00022801"/>
    </source>
</evidence>
<dbReference type="GO" id="GO:0071543">
    <property type="term" value="P:diphosphoinositol polyphosphate metabolic process"/>
    <property type="evidence" value="ECO:0007669"/>
    <property type="project" value="TreeGrafter"/>
</dbReference>
<dbReference type="STRING" id="400727.A0A2T7NRU2"/>
<dbReference type="InterPro" id="IPR020084">
    <property type="entry name" value="NUDIX_hydrolase_CS"/>
</dbReference>
<dbReference type="GO" id="GO:1901907">
    <property type="term" value="P:diadenosine pentaphosphate catabolic process"/>
    <property type="evidence" value="ECO:0007669"/>
    <property type="project" value="TreeGrafter"/>
</dbReference>
<dbReference type="GO" id="GO:0005737">
    <property type="term" value="C:cytoplasm"/>
    <property type="evidence" value="ECO:0007669"/>
    <property type="project" value="TreeGrafter"/>
</dbReference>
<accession>A0A2T7NRU2</accession>
<gene>
    <name evidence="4" type="ORF">C0Q70_17150</name>
</gene>
<dbReference type="PROSITE" id="PS00893">
    <property type="entry name" value="NUDIX_BOX"/>
    <property type="match status" value="1"/>
</dbReference>
<feature type="domain" description="Nudix hydrolase" evidence="3">
    <location>
        <begin position="54"/>
        <end position="240"/>
    </location>
</feature>
<dbReference type="GO" id="GO:0034431">
    <property type="term" value="F:bis(5'-adenosyl)-hexaphosphatase activity"/>
    <property type="evidence" value="ECO:0007669"/>
    <property type="project" value="TreeGrafter"/>
</dbReference>
<dbReference type="InterPro" id="IPR000086">
    <property type="entry name" value="NUDIX_hydrolase_dom"/>
</dbReference>
<dbReference type="GO" id="GO:0000298">
    <property type="term" value="F:endopolyphosphatase activity"/>
    <property type="evidence" value="ECO:0007669"/>
    <property type="project" value="TreeGrafter"/>
</dbReference>
<evidence type="ECO:0000259" key="3">
    <source>
        <dbReference type="PROSITE" id="PS51462"/>
    </source>
</evidence>
<dbReference type="GO" id="GO:0034432">
    <property type="term" value="F:bis(5'-adenosyl)-pentaphosphatase activity"/>
    <property type="evidence" value="ECO:0007669"/>
    <property type="project" value="TreeGrafter"/>
</dbReference>
<comment type="caution">
    <text evidence="4">The sequence shown here is derived from an EMBL/GenBank/DDBJ whole genome shotgun (WGS) entry which is preliminary data.</text>
</comment>
<dbReference type="Pfam" id="PF00293">
    <property type="entry name" value="NUDIX"/>
    <property type="match status" value="1"/>
</dbReference>
<dbReference type="Proteomes" id="UP000245119">
    <property type="component" value="Linkage Group LG10"/>
</dbReference>
<keyword evidence="5" id="KW-1185">Reference proteome</keyword>